<feature type="region of interest" description="Disordered" evidence="1">
    <location>
        <begin position="1"/>
        <end position="114"/>
    </location>
</feature>
<proteinExistence type="predicted"/>
<gene>
    <name evidence="2" type="ORF">Cvel_24714</name>
</gene>
<protein>
    <submittedName>
        <fullName evidence="2">Uncharacterized protein</fullName>
    </submittedName>
</protein>
<organism evidence="2">
    <name type="scientific">Chromera velia CCMP2878</name>
    <dbReference type="NCBI Taxonomy" id="1169474"/>
    <lineage>
        <taxon>Eukaryota</taxon>
        <taxon>Sar</taxon>
        <taxon>Alveolata</taxon>
        <taxon>Colpodellida</taxon>
        <taxon>Chromeraceae</taxon>
        <taxon>Chromera</taxon>
    </lineage>
</organism>
<dbReference type="VEuPathDB" id="CryptoDB:Cvel_24714"/>
<evidence type="ECO:0000256" key="1">
    <source>
        <dbReference type="SAM" id="MobiDB-lite"/>
    </source>
</evidence>
<sequence>PRSVLRRLRSQTLAQSGGGDGSTSLNRAASGTVRAGAMVGRSVRTPSLSGRGFGMRERGGASRGDRSVSIREGAREGGRGDKGERRGGAGGSDRGDMSKRSMASQRSIGNMSGISAASSTVTLSVLFRGNFPKGRDGKILLPDFPVAGSQ</sequence>
<name>A0A0G4H547_9ALVE</name>
<accession>A0A0G4H547</accession>
<feature type="non-terminal residue" evidence="2">
    <location>
        <position position="1"/>
    </location>
</feature>
<dbReference type="AlphaFoldDB" id="A0A0G4H547"/>
<evidence type="ECO:0000313" key="2">
    <source>
        <dbReference type="EMBL" id="CEM38906.1"/>
    </source>
</evidence>
<dbReference type="EMBL" id="CDMZ01001889">
    <property type="protein sequence ID" value="CEM38906.1"/>
    <property type="molecule type" value="Genomic_DNA"/>
</dbReference>
<feature type="compositionally biased region" description="Polar residues" evidence="1">
    <location>
        <begin position="101"/>
        <end position="114"/>
    </location>
</feature>
<reference evidence="2" key="1">
    <citation type="submission" date="2014-11" db="EMBL/GenBank/DDBJ databases">
        <authorList>
            <person name="Otto D Thomas"/>
            <person name="Naeem Raeece"/>
        </authorList>
    </citation>
    <scope>NUCLEOTIDE SEQUENCE</scope>
</reference>
<feature type="compositionally biased region" description="Basic and acidic residues" evidence="1">
    <location>
        <begin position="54"/>
        <end position="99"/>
    </location>
</feature>